<feature type="repeat" description="Solcar" evidence="8">
    <location>
        <begin position="103"/>
        <end position="185"/>
    </location>
</feature>
<dbReference type="EMBL" id="OZ019893">
    <property type="protein sequence ID" value="CAK9189763.1"/>
    <property type="molecule type" value="Genomic_DNA"/>
</dbReference>
<dbReference type="Proteomes" id="UP001497512">
    <property type="component" value="Chromosome 1"/>
</dbReference>
<dbReference type="Pfam" id="PF00153">
    <property type="entry name" value="Mito_carr"/>
    <property type="match status" value="3"/>
</dbReference>
<dbReference type="InterPro" id="IPR023395">
    <property type="entry name" value="MCP_dom_sf"/>
</dbReference>
<dbReference type="PANTHER" id="PTHR45667">
    <property type="entry name" value="S-ADENOSYLMETHIONINE MITOCHONDRIAL CARRIER PROTEIN"/>
    <property type="match status" value="1"/>
</dbReference>
<dbReference type="InterPro" id="IPR018108">
    <property type="entry name" value="MCP_transmembrane"/>
</dbReference>
<dbReference type="SUPFAM" id="SSF103506">
    <property type="entry name" value="Mitochondrial carrier"/>
    <property type="match status" value="1"/>
</dbReference>
<accession>A0ABP0T8C8</accession>
<evidence type="ECO:0008006" key="12">
    <source>
        <dbReference type="Google" id="ProtNLM"/>
    </source>
</evidence>
<evidence type="ECO:0000256" key="3">
    <source>
        <dbReference type="ARBA" id="ARBA00022448"/>
    </source>
</evidence>
<evidence type="ECO:0000256" key="2">
    <source>
        <dbReference type="ARBA" id="ARBA00006375"/>
    </source>
</evidence>
<keyword evidence="7 8" id="KW-0472">Membrane</keyword>
<gene>
    <name evidence="10" type="ORF">CSSPTR1EN2_LOCUS414</name>
</gene>
<comment type="similarity">
    <text evidence="2 9">Belongs to the mitochondrial carrier (TC 2.A.29) family.</text>
</comment>
<dbReference type="PROSITE" id="PS50920">
    <property type="entry name" value="SOLCAR"/>
    <property type="match status" value="3"/>
</dbReference>
<protein>
    <recommendedName>
        <fullName evidence="12">Mitochondrial carrier protein</fullName>
    </recommendedName>
</protein>
<evidence type="ECO:0000256" key="4">
    <source>
        <dbReference type="ARBA" id="ARBA00022692"/>
    </source>
</evidence>
<name>A0ABP0T8C8_9BRYO</name>
<dbReference type="Gene3D" id="1.50.40.10">
    <property type="entry name" value="Mitochondrial carrier domain"/>
    <property type="match status" value="2"/>
</dbReference>
<evidence type="ECO:0000256" key="6">
    <source>
        <dbReference type="ARBA" id="ARBA00022989"/>
    </source>
</evidence>
<evidence type="ECO:0000313" key="11">
    <source>
        <dbReference type="Proteomes" id="UP001497512"/>
    </source>
</evidence>
<evidence type="ECO:0000256" key="1">
    <source>
        <dbReference type="ARBA" id="ARBA00004141"/>
    </source>
</evidence>
<keyword evidence="6" id="KW-1133">Transmembrane helix</keyword>
<reference evidence="10 11" key="1">
    <citation type="submission" date="2024-02" db="EMBL/GenBank/DDBJ databases">
        <authorList>
            <consortium name="ELIXIR-Norway"/>
            <consortium name="Elixir Norway"/>
        </authorList>
    </citation>
    <scope>NUCLEOTIDE SEQUENCE [LARGE SCALE GENOMIC DNA]</scope>
</reference>
<organism evidence="10 11">
    <name type="scientific">Sphagnum troendelagicum</name>
    <dbReference type="NCBI Taxonomy" id="128251"/>
    <lineage>
        <taxon>Eukaryota</taxon>
        <taxon>Viridiplantae</taxon>
        <taxon>Streptophyta</taxon>
        <taxon>Embryophyta</taxon>
        <taxon>Bryophyta</taxon>
        <taxon>Sphagnophytina</taxon>
        <taxon>Sphagnopsida</taxon>
        <taxon>Sphagnales</taxon>
        <taxon>Sphagnaceae</taxon>
        <taxon>Sphagnum</taxon>
    </lineage>
</organism>
<evidence type="ECO:0000256" key="9">
    <source>
        <dbReference type="RuleBase" id="RU000488"/>
    </source>
</evidence>
<proteinExistence type="inferred from homology"/>
<evidence type="ECO:0000256" key="8">
    <source>
        <dbReference type="PROSITE-ProRule" id="PRU00282"/>
    </source>
</evidence>
<keyword evidence="11" id="KW-1185">Reference proteome</keyword>
<evidence type="ECO:0000313" key="10">
    <source>
        <dbReference type="EMBL" id="CAK9189763.1"/>
    </source>
</evidence>
<keyword evidence="3 9" id="KW-0813">Transport</keyword>
<evidence type="ECO:0000256" key="5">
    <source>
        <dbReference type="ARBA" id="ARBA00022737"/>
    </source>
</evidence>
<sequence length="325" mass="34412">MLTQIPLVERTGISALAGGVAGGFVSATLHPIDTVKTKLQARGASEVYSGPFDVVAKVLAQQGVAGLYSGVQAAILGSIVSSSIYFGTYEMGKSIFSSVANCPRAFVPPLAAALGNITSSAILVPKEVIKQRMQAGMAGSAGEVFIRTVQTEGVGGLYAGYSAALLRNLPSNIISFSTFEYLKLAWLRDSERQILEPWESVLSGAVAGAFSALVTTPLDVVKTRLMTQARQTALNAGMSGLKAEAAARTEVIAAFTYKGVASTLQRIWVEEGAQGLTKGMGPRCFYSACFSALGFFTFETTRVYLLMKHLEKKSASEEKLDVKLP</sequence>
<comment type="subcellular location">
    <subcellularLocation>
        <location evidence="1">Membrane</location>
        <topology evidence="1">Multi-pass membrane protein</topology>
    </subcellularLocation>
</comment>
<evidence type="ECO:0000256" key="7">
    <source>
        <dbReference type="ARBA" id="ARBA00023136"/>
    </source>
</evidence>
<dbReference type="PRINTS" id="PR00926">
    <property type="entry name" value="MITOCARRIER"/>
</dbReference>
<keyword evidence="4 8" id="KW-0812">Transmembrane</keyword>
<feature type="repeat" description="Solcar" evidence="8">
    <location>
        <begin position="9"/>
        <end position="95"/>
    </location>
</feature>
<feature type="repeat" description="Solcar" evidence="8">
    <location>
        <begin position="195"/>
        <end position="304"/>
    </location>
</feature>
<keyword evidence="5" id="KW-0677">Repeat</keyword>
<dbReference type="InterPro" id="IPR002067">
    <property type="entry name" value="MCP"/>
</dbReference>